<evidence type="ECO:0000256" key="6">
    <source>
        <dbReference type="ARBA" id="ARBA00047665"/>
    </source>
</evidence>
<sequence length="374" mass="41641">MLPTTRHTFRKEETLESLATTPLTDWHRENGAKMAPFAGFNMPVQYKGILIEHQHTREKAGIFDICHMGEFKLSGPGSMETLNKVVSHDLTTLDPGKCRYGFLLNRSGGIMDDLIIYCLGKDEYMLVVNGACRTKDFEHIRANLAAGPVLADISEETGKIDVQGPQSLSVLETLTEKKWNELKYFNFEPTDCLGFPMLVSRTGYTGELGYELYLPADKALSVWKKLAADARVEPVGLGARDTLRLEIGYPLYGQDLDEEHTPVEAGAGFFLKKESDYIGKSGLGEVRQMLVPLVIEGRRTARHHDEVHLPSGEKVGVVTSGSFAPSLGHCVALAYIRAEDVNVERFVIKTARTELEAKRTELPFYKEGTARMKV</sequence>
<evidence type="ECO:0000313" key="10">
    <source>
        <dbReference type="EMBL" id="MUM78276.1"/>
    </source>
</evidence>
<feature type="domain" description="GCVT N-terminal" evidence="8">
    <location>
        <begin position="23"/>
        <end position="274"/>
    </location>
</feature>
<dbReference type="PIRSF" id="PIRSF006487">
    <property type="entry name" value="GcvT"/>
    <property type="match status" value="1"/>
</dbReference>
<dbReference type="GO" id="GO:0004047">
    <property type="term" value="F:aminomethyltransferase activity"/>
    <property type="evidence" value="ECO:0007669"/>
    <property type="project" value="UniProtKB-EC"/>
</dbReference>
<dbReference type="Gene3D" id="3.30.70.1400">
    <property type="entry name" value="Aminomethyltransferase beta-barrel domains"/>
    <property type="match status" value="1"/>
</dbReference>
<evidence type="ECO:0000259" key="9">
    <source>
        <dbReference type="Pfam" id="PF08669"/>
    </source>
</evidence>
<dbReference type="SUPFAM" id="SSF101790">
    <property type="entry name" value="Aminomethyltransferase beta-barrel domain"/>
    <property type="match status" value="1"/>
</dbReference>
<evidence type="ECO:0000313" key="11">
    <source>
        <dbReference type="Proteomes" id="UP000461162"/>
    </source>
</evidence>
<evidence type="ECO:0000256" key="7">
    <source>
        <dbReference type="PIRSR" id="PIRSR006487-1"/>
    </source>
</evidence>
<dbReference type="AlphaFoldDB" id="A0A7K1KQ98"/>
<dbReference type="PANTHER" id="PTHR43757:SF2">
    <property type="entry name" value="AMINOMETHYLTRANSFERASE, MITOCHONDRIAL"/>
    <property type="match status" value="1"/>
</dbReference>
<keyword evidence="11" id="KW-1185">Reference proteome</keyword>
<dbReference type="SUPFAM" id="SSF103025">
    <property type="entry name" value="Folate-binding domain"/>
    <property type="match status" value="1"/>
</dbReference>
<evidence type="ECO:0000256" key="3">
    <source>
        <dbReference type="ARBA" id="ARBA00022576"/>
    </source>
</evidence>
<dbReference type="InterPro" id="IPR027266">
    <property type="entry name" value="TrmE/GcvT-like"/>
</dbReference>
<dbReference type="InterPro" id="IPR006222">
    <property type="entry name" value="GCVT_N"/>
</dbReference>
<reference evidence="10 11" key="1">
    <citation type="submission" date="2019-11" db="EMBL/GenBank/DDBJ databases">
        <title>Pseudodesulfovibrio alkaliphilus, sp. nov., an alkaliphilic sulfate-reducing bacteria from mud volcano of Taman peninsula, Russia.</title>
        <authorList>
            <person name="Frolova A."/>
            <person name="Merkel A.Y."/>
            <person name="Slobodkin A.I."/>
        </authorList>
    </citation>
    <scope>NUCLEOTIDE SEQUENCE [LARGE SCALE GENOMIC DNA]</scope>
    <source>
        <strain evidence="10 11">F-1</strain>
    </source>
</reference>
<proteinExistence type="inferred from homology"/>
<dbReference type="EMBL" id="WODC01000007">
    <property type="protein sequence ID" value="MUM78276.1"/>
    <property type="molecule type" value="Genomic_DNA"/>
</dbReference>
<organism evidence="10 11">
    <name type="scientific">Pseudodesulfovibrio alkaliphilus</name>
    <dbReference type="NCBI Taxonomy" id="2661613"/>
    <lineage>
        <taxon>Bacteria</taxon>
        <taxon>Pseudomonadati</taxon>
        <taxon>Thermodesulfobacteriota</taxon>
        <taxon>Desulfovibrionia</taxon>
        <taxon>Desulfovibrionales</taxon>
        <taxon>Desulfovibrionaceae</taxon>
    </lineage>
</organism>
<keyword evidence="4 10" id="KW-0808">Transferase</keyword>
<dbReference type="GO" id="GO:0005960">
    <property type="term" value="C:glycine cleavage complex"/>
    <property type="evidence" value="ECO:0007669"/>
    <property type="project" value="InterPro"/>
</dbReference>
<dbReference type="GO" id="GO:0008168">
    <property type="term" value="F:methyltransferase activity"/>
    <property type="evidence" value="ECO:0007669"/>
    <property type="project" value="UniProtKB-KW"/>
</dbReference>
<keyword evidence="3" id="KW-0032">Aminotransferase</keyword>
<feature type="binding site" evidence="7">
    <location>
        <position position="211"/>
    </location>
    <ligand>
        <name>substrate</name>
    </ligand>
</feature>
<dbReference type="InterPro" id="IPR006223">
    <property type="entry name" value="GcvT"/>
</dbReference>
<comment type="similarity">
    <text evidence="1">Belongs to the GcvT family.</text>
</comment>
<dbReference type="InterPro" id="IPR029043">
    <property type="entry name" value="GcvT/YgfZ_C"/>
</dbReference>
<evidence type="ECO:0000256" key="1">
    <source>
        <dbReference type="ARBA" id="ARBA00008609"/>
    </source>
</evidence>
<dbReference type="NCBIfam" id="TIGR00528">
    <property type="entry name" value="gcvT"/>
    <property type="match status" value="1"/>
</dbReference>
<name>A0A7K1KQ98_9BACT</name>
<feature type="domain" description="Aminomethyltransferase C-terminal" evidence="9">
    <location>
        <begin position="290"/>
        <end position="366"/>
    </location>
</feature>
<dbReference type="Gene3D" id="3.30.1360.120">
    <property type="entry name" value="Probable tRNA modification gtpase trme, domain 1"/>
    <property type="match status" value="1"/>
</dbReference>
<gene>
    <name evidence="10" type="primary">gcvT</name>
    <name evidence="10" type="ORF">GKC30_11575</name>
</gene>
<dbReference type="PANTHER" id="PTHR43757">
    <property type="entry name" value="AMINOMETHYLTRANSFERASE"/>
    <property type="match status" value="1"/>
</dbReference>
<protein>
    <recommendedName>
        <fullName evidence="2">aminomethyltransferase</fullName>
        <ecNumber evidence="2">2.1.2.10</ecNumber>
    </recommendedName>
    <alternativeName>
        <fullName evidence="5">Glycine cleavage system T protein</fullName>
    </alternativeName>
</protein>
<dbReference type="GO" id="GO:0032259">
    <property type="term" value="P:methylation"/>
    <property type="evidence" value="ECO:0007669"/>
    <property type="project" value="UniProtKB-KW"/>
</dbReference>
<keyword evidence="10" id="KW-0489">Methyltransferase</keyword>
<dbReference type="EC" id="2.1.2.10" evidence="2"/>
<dbReference type="Proteomes" id="UP000461162">
    <property type="component" value="Unassembled WGS sequence"/>
</dbReference>
<dbReference type="InterPro" id="IPR013977">
    <property type="entry name" value="GcvT_C"/>
</dbReference>
<dbReference type="FunFam" id="3.30.70.1400:FF:000001">
    <property type="entry name" value="Aminomethyltransferase"/>
    <property type="match status" value="1"/>
</dbReference>
<evidence type="ECO:0000259" key="8">
    <source>
        <dbReference type="Pfam" id="PF01571"/>
    </source>
</evidence>
<accession>A0A7K1KQ98</accession>
<dbReference type="GO" id="GO:0005829">
    <property type="term" value="C:cytosol"/>
    <property type="evidence" value="ECO:0007669"/>
    <property type="project" value="TreeGrafter"/>
</dbReference>
<dbReference type="InterPro" id="IPR028896">
    <property type="entry name" value="GcvT/YgfZ/DmdA"/>
</dbReference>
<comment type="caution">
    <text evidence="10">The sequence shown here is derived from an EMBL/GenBank/DDBJ whole genome shotgun (WGS) entry which is preliminary data.</text>
</comment>
<comment type="catalytic activity">
    <reaction evidence="6">
        <text>N(6)-[(R)-S(8)-aminomethyldihydrolipoyl]-L-lysyl-[protein] + (6S)-5,6,7,8-tetrahydrofolate = N(6)-[(R)-dihydrolipoyl]-L-lysyl-[protein] + (6R)-5,10-methylene-5,6,7,8-tetrahydrofolate + NH4(+)</text>
        <dbReference type="Rhea" id="RHEA:16945"/>
        <dbReference type="Rhea" id="RHEA-COMP:10475"/>
        <dbReference type="Rhea" id="RHEA-COMP:10492"/>
        <dbReference type="ChEBI" id="CHEBI:15636"/>
        <dbReference type="ChEBI" id="CHEBI:28938"/>
        <dbReference type="ChEBI" id="CHEBI:57453"/>
        <dbReference type="ChEBI" id="CHEBI:83100"/>
        <dbReference type="ChEBI" id="CHEBI:83143"/>
        <dbReference type="EC" id="2.1.2.10"/>
    </reaction>
</comment>
<evidence type="ECO:0000256" key="5">
    <source>
        <dbReference type="ARBA" id="ARBA00031395"/>
    </source>
</evidence>
<dbReference type="GO" id="GO:0006546">
    <property type="term" value="P:glycine catabolic process"/>
    <property type="evidence" value="ECO:0007669"/>
    <property type="project" value="InterPro"/>
</dbReference>
<dbReference type="Gene3D" id="4.10.1250.10">
    <property type="entry name" value="Aminomethyltransferase fragment"/>
    <property type="match status" value="1"/>
</dbReference>
<dbReference type="Gene3D" id="2.40.30.110">
    <property type="entry name" value="Aminomethyltransferase beta-barrel domains"/>
    <property type="match status" value="1"/>
</dbReference>
<dbReference type="NCBIfam" id="NF001567">
    <property type="entry name" value="PRK00389.1"/>
    <property type="match status" value="1"/>
</dbReference>
<evidence type="ECO:0000256" key="2">
    <source>
        <dbReference type="ARBA" id="ARBA00012616"/>
    </source>
</evidence>
<dbReference type="Pfam" id="PF01571">
    <property type="entry name" value="GCV_T"/>
    <property type="match status" value="1"/>
</dbReference>
<dbReference type="GO" id="GO:0008483">
    <property type="term" value="F:transaminase activity"/>
    <property type="evidence" value="ECO:0007669"/>
    <property type="project" value="UniProtKB-KW"/>
</dbReference>
<dbReference type="Pfam" id="PF08669">
    <property type="entry name" value="GCV_T_C"/>
    <property type="match status" value="1"/>
</dbReference>
<evidence type="ECO:0000256" key="4">
    <source>
        <dbReference type="ARBA" id="ARBA00022679"/>
    </source>
</evidence>